<feature type="transmembrane region" description="Helical" evidence="6">
    <location>
        <begin position="181"/>
        <end position="205"/>
    </location>
</feature>
<feature type="transmembrane region" description="Helical" evidence="6">
    <location>
        <begin position="351"/>
        <end position="371"/>
    </location>
</feature>
<feature type="transmembrane region" description="Helical" evidence="6">
    <location>
        <begin position="323"/>
        <end position="339"/>
    </location>
</feature>
<organism evidence="7 8">
    <name type="scientific">Pleomassaria siparia CBS 279.74</name>
    <dbReference type="NCBI Taxonomy" id="1314801"/>
    <lineage>
        <taxon>Eukaryota</taxon>
        <taxon>Fungi</taxon>
        <taxon>Dikarya</taxon>
        <taxon>Ascomycota</taxon>
        <taxon>Pezizomycotina</taxon>
        <taxon>Dothideomycetes</taxon>
        <taxon>Pleosporomycetidae</taxon>
        <taxon>Pleosporales</taxon>
        <taxon>Pleomassariaceae</taxon>
        <taxon>Pleomassaria</taxon>
    </lineage>
</organism>
<reference evidence="7" key="1">
    <citation type="journal article" date="2020" name="Stud. Mycol.">
        <title>101 Dothideomycetes genomes: a test case for predicting lifestyles and emergence of pathogens.</title>
        <authorList>
            <person name="Haridas S."/>
            <person name="Albert R."/>
            <person name="Binder M."/>
            <person name="Bloem J."/>
            <person name="Labutti K."/>
            <person name="Salamov A."/>
            <person name="Andreopoulos B."/>
            <person name="Baker S."/>
            <person name="Barry K."/>
            <person name="Bills G."/>
            <person name="Bluhm B."/>
            <person name="Cannon C."/>
            <person name="Castanera R."/>
            <person name="Culley D."/>
            <person name="Daum C."/>
            <person name="Ezra D."/>
            <person name="Gonzalez J."/>
            <person name="Henrissat B."/>
            <person name="Kuo A."/>
            <person name="Liang C."/>
            <person name="Lipzen A."/>
            <person name="Lutzoni F."/>
            <person name="Magnuson J."/>
            <person name="Mondo S."/>
            <person name="Nolan M."/>
            <person name="Ohm R."/>
            <person name="Pangilinan J."/>
            <person name="Park H.-J."/>
            <person name="Ramirez L."/>
            <person name="Alfaro M."/>
            <person name="Sun H."/>
            <person name="Tritt A."/>
            <person name="Yoshinaga Y."/>
            <person name="Zwiers L.-H."/>
            <person name="Turgeon B."/>
            <person name="Goodwin S."/>
            <person name="Spatafora J."/>
            <person name="Crous P."/>
            <person name="Grigoriev I."/>
        </authorList>
    </citation>
    <scope>NUCLEOTIDE SEQUENCE</scope>
    <source>
        <strain evidence="7">CBS 279.74</strain>
    </source>
</reference>
<feature type="transmembrane region" description="Helical" evidence="6">
    <location>
        <begin position="292"/>
        <end position="311"/>
    </location>
</feature>
<dbReference type="SUPFAM" id="SSF144091">
    <property type="entry name" value="Rhomboid-like"/>
    <property type="match status" value="1"/>
</dbReference>
<evidence type="ECO:0000313" key="8">
    <source>
        <dbReference type="Proteomes" id="UP000799428"/>
    </source>
</evidence>
<dbReference type="GO" id="GO:0016020">
    <property type="term" value="C:membrane"/>
    <property type="evidence" value="ECO:0007669"/>
    <property type="project" value="UniProtKB-SubCell"/>
</dbReference>
<dbReference type="InterPro" id="IPR035952">
    <property type="entry name" value="Rhomboid-like_sf"/>
</dbReference>
<keyword evidence="4 6" id="KW-0472">Membrane</keyword>
<name>A0A6G1K952_9PLEO</name>
<keyword evidence="3 6" id="KW-1133">Transmembrane helix</keyword>
<evidence type="ECO:0008006" key="9">
    <source>
        <dbReference type="Google" id="ProtNLM"/>
    </source>
</evidence>
<dbReference type="Proteomes" id="UP000799428">
    <property type="component" value="Unassembled WGS sequence"/>
</dbReference>
<proteinExistence type="predicted"/>
<dbReference type="AlphaFoldDB" id="A0A6G1K952"/>
<sequence>MSFILGPFRSFANSMQISASSPVNRLPSILLPVPRAPPVLSNHVQPRIFTCAKGTLARRNTTQKGPPTPTVPSRQKVIPKNPSAQIQPSPSKAPLQPGMLKILARMEELNIKKNQPGKGDKDHAQAEQQESTPSIPKAPRAPAQQRITSQLPQHRNSSSNPEEDTTSFEEKKIINEKDALLQLYLLPVGFLVFGSALLYGTLALFDSQWGSLHGATGVEHTPTSDAWLPTFAMLKDGYNSILKETDNATIGIVFVSVAVQLLKRCPLPIWYKMIHIPLLKVPGSYTLFTHPLTHTTWLNLASTTFFVVWFLPEVANILGGDTFHASAFFFMFPPIMAYLEHFSPQRSIPGSVQAITSPSIAICAMFGAIVAARPHEKFWLPYLGVLRLEAVQWGLLWVAMESLGLIFVYARIGGALSRLGGAGLGAAYIYLDVDNNVWKPLVRICRGPEDPGKGRETSDVAV</sequence>
<dbReference type="Gene3D" id="1.20.1540.10">
    <property type="entry name" value="Rhomboid-like"/>
    <property type="match status" value="1"/>
</dbReference>
<gene>
    <name evidence="7" type="ORF">K504DRAFT_455144</name>
</gene>
<accession>A0A6G1K952</accession>
<evidence type="ECO:0000256" key="4">
    <source>
        <dbReference type="ARBA" id="ARBA00023136"/>
    </source>
</evidence>
<evidence type="ECO:0000256" key="6">
    <source>
        <dbReference type="SAM" id="Phobius"/>
    </source>
</evidence>
<comment type="subcellular location">
    <subcellularLocation>
        <location evidence="1">Membrane</location>
        <topology evidence="1">Multi-pass membrane protein</topology>
    </subcellularLocation>
</comment>
<evidence type="ECO:0000256" key="3">
    <source>
        <dbReference type="ARBA" id="ARBA00022989"/>
    </source>
</evidence>
<protein>
    <recommendedName>
        <fullName evidence="9">Peptidase S54 rhomboid domain-containing protein</fullName>
    </recommendedName>
</protein>
<dbReference type="OrthoDB" id="10260614at2759"/>
<feature type="compositionally biased region" description="Polar residues" evidence="5">
    <location>
        <begin position="145"/>
        <end position="160"/>
    </location>
</feature>
<evidence type="ECO:0000313" key="7">
    <source>
        <dbReference type="EMBL" id="KAF2709416.1"/>
    </source>
</evidence>
<dbReference type="EMBL" id="MU005770">
    <property type="protein sequence ID" value="KAF2709416.1"/>
    <property type="molecule type" value="Genomic_DNA"/>
</dbReference>
<evidence type="ECO:0000256" key="2">
    <source>
        <dbReference type="ARBA" id="ARBA00022692"/>
    </source>
</evidence>
<keyword evidence="8" id="KW-1185">Reference proteome</keyword>
<feature type="region of interest" description="Disordered" evidence="5">
    <location>
        <begin position="55"/>
        <end position="96"/>
    </location>
</feature>
<feature type="region of interest" description="Disordered" evidence="5">
    <location>
        <begin position="113"/>
        <end position="168"/>
    </location>
</feature>
<feature type="transmembrane region" description="Helical" evidence="6">
    <location>
        <begin position="391"/>
        <end position="410"/>
    </location>
</feature>
<evidence type="ECO:0000256" key="5">
    <source>
        <dbReference type="SAM" id="MobiDB-lite"/>
    </source>
</evidence>
<evidence type="ECO:0000256" key="1">
    <source>
        <dbReference type="ARBA" id="ARBA00004141"/>
    </source>
</evidence>
<keyword evidence="2 6" id="KW-0812">Transmembrane</keyword>